<protein>
    <recommendedName>
        <fullName evidence="5">Flagellar motor protein MotA</fullName>
    </recommendedName>
</protein>
<feature type="compositionally biased region" description="Polar residues" evidence="1">
    <location>
        <begin position="64"/>
        <end position="81"/>
    </location>
</feature>
<dbReference type="RefSeq" id="WP_341376910.1">
    <property type="nucleotide sequence ID" value="NZ_JBBUTF010000041.1"/>
</dbReference>
<dbReference type="EMBL" id="JBBUTF010000041">
    <property type="protein sequence ID" value="MEK8029125.1"/>
    <property type="molecule type" value="Genomic_DNA"/>
</dbReference>
<evidence type="ECO:0000313" key="3">
    <source>
        <dbReference type="EMBL" id="MEK8029125.1"/>
    </source>
</evidence>
<organism evidence="3 4">
    <name type="scientific">Pseudaquabacterium rugosum</name>
    <dbReference type="NCBI Taxonomy" id="2984194"/>
    <lineage>
        <taxon>Bacteria</taxon>
        <taxon>Pseudomonadati</taxon>
        <taxon>Pseudomonadota</taxon>
        <taxon>Betaproteobacteria</taxon>
        <taxon>Burkholderiales</taxon>
        <taxon>Sphaerotilaceae</taxon>
        <taxon>Pseudaquabacterium</taxon>
    </lineage>
</organism>
<keyword evidence="2" id="KW-0812">Transmembrane</keyword>
<evidence type="ECO:0000256" key="2">
    <source>
        <dbReference type="SAM" id="Phobius"/>
    </source>
</evidence>
<accession>A0ABU9BGP6</accession>
<reference evidence="3 4" key="1">
    <citation type="submission" date="2024-04" db="EMBL/GenBank/DDBJ databases">
        <title>Novel species of the genus Ideonella isolated from streams.</title>
        <authorList>
            <person name="Lu H."/>
        </authorList>
    </citation>
    <scope>NUCLEOTIDE SEQUENCE [LARGE SCALE GENOMIC DNA]</scope>
    <source>
        <strain evidence="3 4">BYS139W</strain>
    </source>
</reference>
<name>A0ABU9BGP6_9BURK</name>
<sequence length="92" mass="9687">MSYPVSDLQASWATAAIATGVVVLGVILAAWLELWVGRRIAAWRSAARLSRTRSALAHRPVSTPARTVSRQGTADAGQTDSALMGLLNATGR</sequence>
<comment type="caution">
    <text evidence="3">The sequence shown here is derived from an EMBL/GenBank/DDBJ whole genome shotgun (WGS) entry which is preliminary data.</text>
</comment>
<evidence type="ECO:0000313" key="4">
    <source>
        <dbReference type="Proteomes" id="UP001368500"/>
    </source>
</evidence>
<keyword evidence="2" id="KW-0472">Membrane</keyword>
<gene>
    <name evidence="3" type="ORF">AACH11_24475</name>
</gene>
<proteinExistence type="predicted"/>
<feature type="region of interest" description="Disordered" evidence="1">
    <location>
        <begin position="60"/>
        <end position="92"/>
    </location>
</feature>
<keyword evidence="2" id="KW-1133">Transmembrane helix</keyword>
<keyword evidence="4" id="KW-1185">Reference proteome</keyword>
<dbReference type="Proteomes" id="UP001368500">
    <property type="component" value="Unassembled WGS sequence"/>
</dbReference>
<evidence type="ECO:0008006" key="5">
    <source>
        <dbReference type="Google" id="ProtNLM"/>
    </source>
</evidence>
<evidence type="ECO:0000256" key="1">
    <source>
        <dbReference type="SAM" id="MobiDB-lite"/>
    </source>
</evidence>
<feature type="transmembrane region" description="Helical" evidence="2">
    <location>
        <begin position="12"/>
        <end position="36"/>
    </location>
</feature>